<evidence type="ECO:0000256" key="5">
    <source>
        <dbReference type="ARBA" id="ARBA00023163"/>
    </source>
</evidence>
<keyword evidence="10" id="KW-1185">Reference proteome</keyword>
<dbReference type="GO" id="GO:0000981">
    <property type="term" value="F:DNA-binding transcription factor activity, RNA polymerase II-specific"/>
    <property type="evidence" value="ECO:0007669"/>
    <property type="project" value="InterPro"/>
</dbReference>
<comment type="caution">
    <text evidence="9">The sequence shown here is derived from an EMBL/GenBank/DDBJ whole genome shotgun (WGS) entry which is preliminary data.</text>
</comment>
<feature type="compositionally biased region" description="Basic and acidic residues" evidence="7">
    <location>
        <begin position="1"/>
        <end position="13"/>
    </location>
</feature>
<evidence type="ECO:0000256" key="6">
    <source>
        <dbReference type="ARBA" id="ARBA00023242"/>
    </source>
</evidence>
<dbReference type="OrthoDB" id="8062037at2759"/>
<feature type="region of interest" description="Disordered" evidence="7">
    <location>
        <begin position="1"/>
        <end position="20"/>
    </location>
</feature>
<gene>
    <name evidence="9" type="ORF">AK830_g9930</name>
</gene>
<evidence type="ECO:0000256" key="3">
    <source>
        <dbReference type="ARBA" id="ARBA00023015"/>
    </source>
</evidence>
<evidence type="ECO:0000259" key="8">
    <source>
        <dbReference type="PROSITE" id="PS50048"/>
    </source>
</evidence>
<dbReference type="InterPro" id="IPR007219">
    <property type="entry name" value="XnlR_reg_dom"/>
</dbReference>
<evidence type="ECO:0000256" key="1">
    <source>
        <dbReference type="ARBA" id="ARBA00004123"/>
    </source>
</evidence>
<dbReference type="PANTHER" id="PTHR31845">
    <property type="entry name" value="FINGER DOMAIN PROTEIN, PUTATIVE-RELATED"/>
    <property type="match status" value="1"/>
</dbReference>
<dbReference type="GO" id="GO:0006351">
    <property type="term" value="P:DNA-templated transcription"/>
    <property type="evidence" value="ECO:0007669"/>
    <property type="project" value="InterPro"/>
</dbReference>
<dbReference type="GO" id="GO:0008270">
    <property type="term" value="F:zinc ion binding"/>
    <property type="evidence" value="ECO:0007669"/>
    <property type="project" value="InterPro"/>
</dbReference>
<sequence length="683" mass="76451">MNKNDATTDHAPRNDTLLSGLMNFEYPVSLAQRVEDTQWDDVTAHSSGPSQPPGEEKPQHESRQDVNSSKRFRSSVCKHCRESKVRCEPDPTDAERPCKRCKRSGRDCVAAVLRPRREKKSKSLVAELGKKIDALTASLRAREIVVATRTSLPAEGRCSFATTWQEDGTKTNTRPFATANGTLSIGTAWNAHTIEKQSTHPGMSTVGFEQRRGAASGSDPSRASVYPIPPLLMRTSSEYRDVIDRGVLSIGTATELLERYNKKMLQHLPAVVISPQLFVAELRKTKPLLFLALMAASSAEMPTLQQQLAKELMENLADKVFVRGEKSLEVVQALQLAVIWHWLPEYFEDLDFYRLIYISAVMAIDIGLGQETQGMKTTTYYERRDHTFKQSLATIESRRAWLACYFLAASASMTFHRQNLVKWTPFMADCVRVLESSPDAAPTDKYFCHLVWVYHLAEETLLDFSMEDPSVVLKITDLRAQCFLRVLGRNLETYASPIPQESMQGKSSVVKGCDSVTYNRLATLKISFHVISLRMHEIALNGEGKADMKPPFDTATLEDGMLIEDALTTFHVNAVSACLTAINGIFEAFLSMDLDDIRSLPVLIFSRVAYAIAMLIKICLSAMIPNSELGEVINKDLMKATHYLDELVHKFSDAAADDRCRPVAKYMAVVATLRTWFLDQIKG</sequence>
<dbReference type="EMBL" id="LKCW01000196">
    <property type="protein sequence ID" value="KPM36634.1"/>
    <property type="molecule type" value="Genomic_DNA"/>
</dbReference>
<dbReference type="Pfam" id="PF04082">
    <property type="entry name" value="Fungal_trans"/>
    <property type="match status" value="1"/>
</dbReference>
<dbReference type="Gene3D" id="4.10.240.10">
    <property type="entry name" value="Zn(2)-C6 fungal-type DNA-binding domain"/>
    <property type="match status" value="1"/>
</dbReference>
<keyword evidence="4" id="KW-0238">DNA-binding</keyword>
<dbReference type="InterPro" id="IPR051089">
    <property type="entry name" value="prtT"/>
</dbReference>
<feature type="compositionally biased region" description="Basic and acidic residues" evidence="7">
    <location>
        <begin position="54"/>
        <end position="64"/>
    </location>
</feature>
<dbReference type="Pfam" id="PF00172">
    <property type="entry name" value="Zn_clus"/>
    <property type="match status" value="1"/>
</dbReference>
<feature type="region of interest" description="Disordered" evidence="7">
    <location>
        <begin position="35"/>
        <end position="70"/>
    </location>
</feature>
<dbReference type="InterPro" id="IPR001138">
    <property type="entry name" value="Zn2Cys6_DnaBD"/>
</dbReference>
<dbReference type="GO" id="GO:0000976">
    <property type="term" value="F:transcription cis-regulatory region binding"/>
    <property type="evidence" value="ECO:0007669"/>
    <property type="project" value="TreeGrafter"/>
</dbReference>
<keyword evidence="5" id="KW-0804">Transcription</keyword>
<evidence type="ECO:0000313" key="10">
    <source>
        <dbReference type="Proteomes" id="UP000050424"/>
    </source>
</evidence>
<keyword evidence="2" id="KW-0479">Metal-binding</keyword>
<keyword evidence="3" id="KW-0805">Transcription regulation</keyword>
<feature type="domain" description="Zn(2)-C6 fungal-type" evidence="8">
    <location>
        <begin position="76"/>
        <end position="110"/>
    </location>
</feature>
<dbReference type="AlphaFoldDB" id="A0A0P7B4P7"/>
<dbReference type="Proteomes" id="UP000050424">
    <property type="component" value="Unassembled WGS sequence"/>
</dbReference>
<reference evidence="9 10" key="1">
    <citation type="submission" date="2015-09" db="EMBL/GenBank/DDBJ databases">
        <title>Draft genome of a European isolate of the apple canker pathogen Neonectria ditissima.</title>
        <authorList>
            <person name="Gomez-Cortecero A."/>
            <person name="Harrison R.J."/>
            <person name="Armitage A.D."/>
        </authorList>
    </citation>
    <scope>NUCLEOTIDE SEQUENCE [LARGE SCALE GENOMIC DNA]</scope>
    <source>
        <strain evidence="9 10">R09/05</strain>
    </source>
</reference>
<dbReference type="PROSITE" id="PS50048">
    <property type="entry name" value="ZN2_CY6_FUNGAL_2"/>
    <property type="match status" value="1"/>
</dbReference>
<organism evidence="9 10">
    <name type="scientific">Neonectria ditissima</name>
    <dbReference type="NCBI Taxonomy" id="78410"/>
    <lineage>
        <taxon>Eukaryota</taxon>
        <taxon>Fungi</taxon>
        <taxon>Dikarya</taxon>
        <taxon>Ascomycota</taxon>
        <taxon>Pezizomycotina</taxon>
        <taxon>Sordariomycetes</taxon>
        <taxon>Hypocreomycetidae</taxon>
        <taxon>Hypocreales</taxon>
        <taxon>Nectriaceae</taxon>
        <taxon>Neonectria</taxon>
    </lineage>
</organism>
<comment type="subcellular location">
    <subcellularLocation>
        <location evidence="1">Nucleus</location>
    </subcellularLocation>
</comment>
<evidence type="ECO:0000313" key="9">
    <source>
        <dbReference type="EMBL" id="KPM36634.1"/>
    </source>
</evidence>
<proteinExistence type="predicted"/>
<dbReference type="GO" id="GO:0005634">
    <property type="term" value="C:nucleus"/>
    <property type="evidence" value="ECO:0007669"/>
    <property type="project" value="UniProtKB-SubCell"/>
</dbReference>
<dbReference type="InterPro" id="IPR036864">
    <property type="entry name" value="Zn2-C6_fun-type_DNA-bd_sf"/>
</dbReference>
<dbReference type="CDD" id="cd00067">
    <property type="entry name" value="GAL4"/>
    <property type="match status" value="1"/>
</dbReference>
<protein>
    <recommendedName>
        <fullName evidence="8">Zn(2)-C6 fungal-type domain-containing protein</fullName>
    </recommendedName>
</protein>
<name>A0A0P7B4P7_9HYPO</name>
<dbReference type="PANTHER" id="PTHR31845:SF39">
    <property type="entry name" value="TRANSCRIPTION FACTOR PBCR-RELATED"/>
    <property type="match status" value="1"/>
</dbReference>
<keyword evidence="6" id="KW-0539">Nucleus</keyword>
<dbReference type="STRING" id="78410.A0A0P7B4P7"/>
<dbReference type="SUPFAM" id="SSF57701">
    <property type="entry name" value="Zn2/Cys6 DNA-binding domain"/>
    <property type="match status" value="1"/>
</dbReference>
<evidence type="ECO:0000256" key="4">
    <source>
        <dbReference type="ARBA" id="ARBA00023125"/>
    </source>
</evidence>
<accession>A0A0P7B4P7</accession>
<evidence type="ECO:0000256" key="7">
    <source>
        <dbReference type="SAM" id="MobiDB-lite"/>
    </source>
</evidence>
<evidence type="ECO:0000256" key="2">
    <source>
        <dbReference type="ARBA" id="ARBA00022723"/>
    </source>
</evidence>
<dbReference type="CDD" id="cd12148">
    <property type="entry name" value="fungal_TF_MHR"/>
    <property type="match status" value="1"/>
</dbReference>